<dbReference type="CDD" id="cd00090">
    <property type="entry name" value="HTH_ARSR"/>
    <property type="match status" value="1"/>
</dbReference>
<name>A0A543BN44_9MICO</name>
<organism evidence="2 3">
    <name type="scientific">Microbacterium saperdae</name>
    <dbReference type="NCBI Taxonomy" id="69368"/>
    <lineage>
        <taxon>Bacteria</taxon>
        <taxon>Bacillati</taxon>
        <taxon>Actinomycetota</taxon>
        <taxon>Actinomycetes</taxon>
        <taxon>Micrococcales</taxon>
        <taxon>Microbacteriaceae</taxon>
        <taxon>Microbacterium</taxon>
    </lineage>
</organism>
<dbReference type="PANTHER" id="PTHR37318">
    <property type="entry name" value="BSL7504 PROTEIN"/>
    <property type="match status" value="1"/>
</dbReference>
<evidence type="ECO:0000259" key="1">
    <source>
        <dbReference type="Pfam" id="PF13601"/>
    </source>
</evidence>
<sequence>MASAEGGERPVDPAFSDVVHSPVRLQVCAALAAGDRVLFAELLQALGVTDSHLSKNVRVLADAGLVELHKVAPPAGGGVRPVTALSLTSEGADAYQGHAAWLQSITHAPEKGNHP</sequence>
<dbReference type="SUPFAM" id="SSF46785">
    <property type="entry name" value="Winged helix' DNA-binding domain"/>
    <property type="match status" value="1"/>
</dbReference>
<dbReference type="GO" id="GO:0003677">
    <property type="term" value="F:DNA binding"/>
    <property type="evidence" value="ECO:0007669"/>
    <property type="project" value="UniProtKB-KW"/>
</dbReference>
<protein>
    <submittedName>
        <fullName evidence="2">Winged helix DNA-binding protein</fullName>
    </submittedName>
</protein>
<keyword evidence="2" id="KW-0238">DNA-binding</keyword>
<dbReference type="Gene3D" id="1.10.10.10">
    <property type="entry name" value="Winged helix-like DNA-binding domain superfamily/Winged helix DNA-binding domain"/>
    <property type="match status" value="1"/>
</dbReference>
<comment type="caution">
    <text evidence="2">The sequence shown here is derived from an EMBL/GenBank/DDBJ whole genome shotgun (WGS) entry which is preliminary data.</text>
</comment>
<dbReference type="InterPro" id="IPR011991">
    <property type="entry name" value="ArsR-like_HTH"/>
</dbReference>
<reference evidence="2 3" key="1">
    <citation type="submission" date="2019-06" db="EMBL/GenBank/DDBJ databases">
        <title>Sequencing the genomes of 1000 actinobacteria strains.</title>
        <authorList>
            <person name="Klenk H.-P."/>
        </authorList>
    </citation>
    <scope>NUCLEOTIDE SEQUENCE [LARGE SCALE GENOMIC DNA]</scope>
    <source>
        <strain evidence="2 3">DSM 20169</strain>
    </source>
</reference>
<dbReference type="Proteomes" id="UP000317209">
    <property type="component" value="Unassembled WGS sequence"/>
</dbReference>
<evidence type="ECO:0000313" key="3">
    <source>
        <dbReference type="Proteomes" id="UP000317209"/>
    </source>
</evidence>
<dbReference type="Pfam" id="PF13601">
    <property type="entry name" value="HTH_34"/>
    <property type="match status" value="1"/>
</dbReference>
<dbReference type="InterPro" id="IPR036390">
    <property type="entry name" value="WH_DNA-bd_sf"/>
</dbReference>
<dbReference type="AlphaFoldDB" id="A0A543BN44"/>
<keyword evidence="3" id="KW-1185">Reference proteome</keyword>
<dbReference type="InterPro" id="IPR027395">
    <property type="entry name" value="WH_DNA-bd_dom"/>
</dbReference>
<dbReference type="PANTHER" id="PTHR37318:SF1">
    <property type="entry name" value="BSL7504 PROTEIN"/>
    <property type="match status" value="1"/>
</dbReference>
<dbReference type="OrthoDB" id="4952043at2"/>
<dbReference type="EMBL" id="VFOX01000001">
    <property type="protein sequence ID" value="TQL86244.1"/>
    <property type="molecule type" value="Genomic_DNA"/>
</dbReference>
<dbReference type="RefSeq" id="WP_141872119.1">
    <property type="nucleotide sequence ID" value="NZ_VFOX01000001.1"/>
</dbReference>
<evidence type="ECO:0000313" key="2">
    <source>
        <dbReference type="EMBL" id="TQL86244.1"/>
    </source>
</evidence>
<gene>
    <name evidence="2" type="ORF">FB560_1894</name>
</gene>
<dbReference type="InterPro" id="IPR036388">
    <property type="entry name" value="WH-like_DNA-bd_sf"/>
</dbReference>
<feature type="domain" description="Winged helix DNA-binding" evidence="1">
    <location>
        <begin position="23"/>
        <end position="105"/>
    </location>
</feature>
<proteinExistence type="predicted"/>
<accession>A0A543BN44</accession>